<organism evidence="1">
    <name type="scientific">uncultured Gemmatimonadaceae bacterium</name>
    <dbReference type="NCBI Taxonomy" id="246130"/>
    <lineage>
        <taxon>Bacteria</taxon>
        <taxon>Pseudomonadati</taxon>
        <taxon>Gemmatimonadota</taxon>
        <taxon>Gemmatimonadia</taxon>
        <taxon>Gemmatimonadales</taxon>
        <taxon>Gemmatimonadaceae</taxon>
        <taxon>environmental samples</taxon>
    </lineage>
</organism>
<evidence type="ECO:0000313" key="1">
    <source>
        <dbReference type="EMBL" id="CAA9354166.1"/>
    </source>
</evidence>
<gene>
    <name evidence="1" type="ORF">AVDCRST_MAG40-3056</name>
</gene>
<feature type="non-terminal residue" evidence="1">
    <location>
        <position position="1"/>
    </location>
</feature>
<dbReference type="AlphaFoldDB" id="A0A6J4MBB3"/>
<protein>
    <submittedName>
        <fullName evidence="1">Uncharacterized protein</fullName>
    </submittedName>
</protein>
<reference evidence="1" key="1">
    <citation type="submission" date="2020-02" db="EMBL/GenBank/DDBJ databases">
        <authorList>
            <person name="Meier V. D."/>
        </authorList>
    </citation>
    <scope>NUCLEOTIDE SEQUENCE</scope>
    <source>
        <strain evidence="1">AVDCRST_MAG40</strain>
    </source>
</reference>
<sequence>PEYEATRRFYVARAYDEAARVGSFYAPGDDRVIYTKRVQAAPEGRGVAAS</sequence>
<proteinExistence type="predicted"/>
<name>A0A6J4MBB3_9BACT</name>
<accession>A0A6J4MBB3</accession>
<dbReference type="EMBL" id="CADCTX010000839">
    <property type="protein sequence ID" value="CAA9354166.1"/>
    <property type="molecule type" value="Genomic_DNA"/>
</dbReference>